<feature type="compositionally biased region" description="Low complexity" evidence="1">
    <location>
        <begin position="1"/>
        <end position="14"/>
    </location>
</feature>
<reference evidence="2 3" key="1">
    <citation type="journal article" date="2012" name="Genome Biol.">
        <title>Genome and low-iron response of an oceanic diatom adapted to chronic iron limitation.</title>
        <authorList>
            <person name="Lommer M."/>
            <person name="Specht M."/>
            <person name="Roy A.S."/>
            <person name="Kraemer L."/>
            <person name="Andreson R."/>
            <person name="Gutowska M.A."/>
            <person name="Wolf J."/>
            <person name="Bergner S.V."/>
            <person name="Schilhabel M.B."/>
            <person name="Klostermeier U.C."/>
            <person name="Beiko R.G."/>
            <person name="Rosenstiel P."/>
            <person name="Hippler M."/>
            <person name="Laroche J."/>
        </authorList>
    </citation>
    <scope>NUCLEOTIDE SEQUENCE [LARGE SCALE GENOMIC DNA]</scope>
    <source>
        <strain evidence="2 3">CCMP1005</strain>
    </source>
</reference>
<dbReference type="Proteomes" id="UP000266841">
    <property type="component" value="Unassembled WGS sequence"/>
</dbReference>
<evidence type="ECO:0000313" key="2">
    <source>
        <dbReference type="EMBL" id="EJK50867.1"/>
    </source>
</evidence>
<dbReference type="AlphaFoldDB" id="K0RVX7"/>
<organism evidence="2 3">
    <name type="scientific">Thalassiosira oceanica</name>
    <name type="common">Marine diatom</name>
    <dbReference type="NCBI Taxonomy" id="159749"/>
    <lineage>
        <taxon>Eukaryota</taxon>
        <taxon>Sar</taxon>
        <taxon>Stramenopiles</taxon>
        <taxon>Ochrophyta</taxon>
        <taxon>Bacillariophyta</taxon>
        <taxon>Coscinodiscophyceae</taxon>
        <taxon>Thalassiosirophycidae</taxon>
        <taxon>Thalassiosirales</taxon>
        <taxon>Thalassiosiraceae</taxon>
        <taxon>Thalassiosira</taxon>
    </lineage>
</organism>
<proteinExistence type="predicted"/>
<name>K0RVX7_THAOC</name>
<comment type="caution">
    <text evidence="2">The sequence shown here is derived from an EMBL/GenBank/DDBJ whole genome shotgun (WGS) entry which is preliminary data.</text>
</comment>
<accession>K0RVX7</accession>
<evidence type="ECO:0000313" key="3">
    <source>
        <dbReference type="Proteomes" id="UP000266841"/>
    </source>
</evidence>
<evidence type="ECO:0000256" key="1">
    <source>
        <dbReference type="SAM" id="MobiDB-lite"/>
    </source>
</evidence>
<gene>
    <name evidence="2" type="ORF">THAOC_30026</name>
</gene>
<dbReference type="EMBL" id="AGNL01042783">
    <property type="protein sequence ID" value="EJK50867.1"/>
    <property type="molecule type" value="Genomic_DNA"/>
</dbReference>
<feature type="region of interest" description="Disordered" evidence="1">
    <location>
        <begin position="1"/>
        <end position="51"/>
    </location>
</feature>
<feature type="compositionally biased region" description="Gly residues" evidence="1">
    <location>
        <begin position="26"/>
        <end position="36"/>
    </location>
</feature>
<keyword evidence="3" id="KW-1185">Reference proteome</keyword>
<protein>
    <submittedName>
        <fullName evidence="2">Uncharacterized protein</fullName>
    </submittedName>
</protein>
<sequence>MALMGDDSTSTDTTNGHRQVMFGDIETGGGGDGGGSQVPRHRPLHRRSVSDTIASRIGGVLGADSDNGIEGSSAHWRTINSNARLRLATQASELNDGEVRGIIATPLDSDMATHMTSRKRILNLIHDEVDDFTDDFRQMLGLGISQDSRTGLADPRVSNQLQARSDSIASQIDEGDAVDIHRRVWLRCTTCARPAEPPLMHRAADVPCRALCRSSIAGRIRRVSRQTITVSAVPLVGWWTSSTGYFGKTG</sequence>